<dbReference type="OrthoDB" id="7396459at2759"/>
<dbReference type="InterPro" id="IPR056330">
    <property type="entry name" value="CTT_SPB4"/>
</dbReference>
<comment type="function">
    <text evidence="13">RNA helicase.</text>
</comment>
<dbReference type="EC" id="3.6.4.13" evidence="13"/>
<evidence type="ECO:0000256" key="11">
    <source>
        <dbReference type="ARBA" id="ARBA00038002"/>
    </source>
</evidence>
<dbReference type="GeneID" id="36516285"/>
<dbReference type="Gene3D" id="3.40.50.300">
    <property type="entry name" value="P-loop containing nucleotide triphosphate hydrolases"/>
    <property type="match status" value="2"/>
</dbReference>
<dbReference type="SMART" id="SM00490">
    <property type="entry name" value="HELICc"/>
    <property type="match status" value="1"/>
</dbReference>
<dbReference type="Pfam" id="PF23681">
    <property type="entry name" value="CTT_SPB4"/>
    <property type="match status" value="1"/>
</dbReference>
<keyword evidence="7 12" id="KW-0067">ATP-binding</keyword>
<comment type="domain">
    <text evidence="13">The Q motif is unique to and characteristic of the DEAD box family of RNA helicases and controls ATP binding and hydrolysis.</text>
</comment>
<keyword evidence="8 13" id="KW-0694">RNA-binding</keyword>
<evidence type="ECO:0000313" key="18">
    <source>
        <dbReference type="Proteomes" id="UP000238350"/>
    </source>
</evidence>
<dbReference type="CDD" id="cd17960">
    <property type="entry name" value="DEADc_DDX55"/>
    <property type="match status" value="1"/>
</dbReference>
<gene>
    <name evidence="17" type="ORF">B9G98_02537</name>
</gene>
<dbReference type="InterPro" id="IPR027417">
    <property type="entry name" value="P-loop_NTPase"/>
</dbReference>
<proteinExistence type="inferred from homology"/>
<reference evidence="17 18" key="1">
    <citation type="submission" date="2017-04" db="EMBL/GenBank/DDBJ databases">
        <title>Genome sequencing of [Candida] sorbophila.</title>
        <authorList>
            <person name="Ahn J.O."/>
        </authorList>
    </citation>
    <scope>NUCLEOTIDE SEQUENCE [LARGE SCALE GENOMIC DNA]</scope>
    <source>
        <strain evidence="17 18">DS02</strain>
    </source>
</reference>
<evidence type="ECO:0000256" key="7">
    <source>
        <dbReference type="ARBA" id="ARBA00022840"/>
    </source>
</evidence>
<feature type="region of interest" description="Disordered" evidence="14">
    <location>
        <begin position="487"/>
        <end position="576"/>
    </location>
</feature>
<evidence type="ECO:0000256" key="4">
    <source>
        <dbReference type="ARBA" id="ARBA00022741"/>
    </source>
</evidence>
<dbReference type="GO" id="GO:0006364">
    <property type="term" value="P:rRNA processing"/>
    <property type="evidence" value="ECO:0007669"/>
    <property type="project" value="UniProtKB-KW"/>
</dbReference>
<dbReference type="EMBL" id="NDIQ01000021">
    <property type="protein sequence ID" value="PRT54917.1"/>
    <property type="molecule type" value="Genomic_DNA"/>
</dbReference>
<dbReference type="GO" id="GO:0016887">
    <property type="term" value="F:ATP hydrolysis activity"/>
    <property type="evidence" value="ECO:0007669"/>
    <property type="project" value="RHEA"/>
</dbReference>
<comment type="caution">
    <text evidence="17">The sequence shown here is derived from an EMBL/GenBank/DDBJ whole genome shotgun (WGS) entry which is preliminary data.</text>
</comment>
<dbReference type="CDD" id="cd18787">
    <property type="entry name" value="SF2_C_DEAD"/>
    <property type="match status" value="1"/>
</dbReference>
<dbReference type="PANTHER" id="PTHR24031">
    <property type="entry name" value="RNA HELICASE"/>
    <property type="match status" value="1"/>
</dbReference>
<dbReference type="GO" id="GO:0005730">
    <property type="term" value="C:nucleolus"/>
    <property type="evidence" value="ECO:0007669"/>
    <property type="project" value="UniProtKB-SubCell"/>
</dbReference>
<dbReference type="InterPro" id="IPR011545">
    <property type="entry name" value="DEAD/DEAH_box_helicase_dom"/>
</dbReference>
<dbReference type="AlphaFoldDB" id="A0A2T0FIY8"/>
<evidence type="ECO:0000256" key="5">
    <source>
        <dbReference type="ARBA" id="ARBA00022801"/>
    </source>
</evidence>
<evidence type="ECO:0000256" key="12">
    <source>
        <dbReference type="RuleBase" id="RU000492"/>
    </source>
</evidence>
<evidence type="ECO:0000256" key="10">
    <source>
        <dbReference type="ARBA" id="ARBA00023242"/>
    </source>
</evidence>
<organism evidence="17 18">
    <name type="scientific">Wickerhamiella sorbophila</name>
    <dbReference type="NCBI Taxonomy" id="45607"/>
    <lineage>
        <taxon>Eukaryota</taxon>
        <taxon>Fungi</taxon>
        <taxon>Dikarya</taxon>
        <taxon>Ascomycota</taxon>
        <taxon>Saccharomycotina</taxon>
        <taxon>Dipodascomycetes</taxon>
        <taxon>Dipodascales</taxon>
        <taxon>Trichomonascaceae</taxon>
        <taxon>Wickerhamiella</taxon>
    </lineage>
</organism>
<dbReference type="Pfam" id="PF00270">
    <property type="entry name" value="DEAD"/>
    <property type="match status" value="1"/>
</dbReference>
<dbReference type="RefSeq" id="XP_024664862.1">
    <property type="nucleotide sequence ID" value="XM_024809094.1"/>
</dbReference>
<protein>
    <recommendedName>
        <fullName evidence="13">ATP-dependent RNA helicase</fullName>
        <ecNumber evidence="13">3.6.4.13</ecNumber>
    </recommendedName>
</protein>
<dbReference type="STRING" id="45607.A0A2T0FIY8"/>
<dbReference type="InterPro" id="IPR025313">
    <property type="entry name" value="SPB4-like_CTE"/>
</dbReference>
<evidence type="ECO:0000256" key="14">
    <source>
        <dbReference type="SAM" id="MobiDB-lite"/>
    </source>
</evidence>
<dbReference type="PROSITE" id="PS51192">
    <property type="entry name" value="HELICASE_ATP_BIND_1"/>
    <property type="match status" value="1"/>
</dbReference>
<evidence type="ECO:0000259" key="15">
    <source>
        <dbReference type="PROSITE" id="PS51192"/>
    </source>
</evidence>
<dbReference type="GO" id="GO:0003724">
    <property type="term" value="F:RNA helicase activity"/>
    <property type="evidence" value="ECO:0007669"/>
    <property type="project" value="UniProtKB-EC"/>
</dbReference>
<dbReference type="PROSITE" id="PS51194">
    <property type="entry name" value="HELICASE_CTER"/>
    <property type="match status" value="1"/>
</dbReference>
<name>A0A2T0FIY8_9ASCO</name>
<dbReference type="InterPro" id="IPR001650">
    <property type="entry name" value="Helicase_C-like"/>
</dbReference>
<evidence type="ECO:0000313" key="17">
    <source>
        <dbReference type="EMBL" id="PRT54917.1"/>
    </source>
</evidence>
<feature type="compositionally biased region" description="Basic and acidic residues" evidence="14">
    <location>
        <begin position="487"/>
        <end position="502"/>
    </location>
</feature>
<evidence type="ECO:0000256" key="13">
    <source>
        <dbReference type="RuleBase" id="RU365068"/>
    </source>
</evidence>
<comment type="subcellular location">
    <subcellularLocation>
        <location evidence="1">Nucleus</location>
        <location evidence="1">Nucleolus</location>
    </subcellularLocation>
</comment>
<keyword evidence="6 12" id="KW-0347">Helicase</keyword>
<sequence length="576" mass="64955">MASREWGNPLLPWMVEAMRTLGFELMTPVQASTIPLLAGNKDVVVEAVTGSGKTLAFLLPALIRLGRLDPLKMGDTNVIIVSPTRELAKQTFTVLNNVIELAPNPKLYRTQLVTGGTNSVVVDVKNFLSKPPHIVVATPGRLLELLTAQHVRTSAVDLLVLDEADRLLDLGVDQTINKILGLLPKQKRVGLFSATMSGFIQDIIRVGMRNPVKVSVQSANATPDQLNINYITASPTEKLPKMLNLLQTKSYTKAIAYFPTCISVTYWYQVLKLFLSDTLLFSMHGQLAQGPRIKTLDKFTECNDRCILLTTDVAARGLDIPDVDFVLQVDPPADPNMFVHRAGRTARAGKRGESAVFLNGDLEQGYVDFMDVRKVPMSELDLDTGSLTCEQYLDRIQSWVREDRARHDLALRSFLSYVRFYMNHTASSIFRVACLDLIELGRSFGILRLPRMPELKNKENVPENGWLVEPFDMDNYKYANEAQEKARLKTKEASESKEAAENRRKRKERNTVAWSDKVQRKDDAAKRRDKRQNRAIAAKSKQHDSDSDDSDVQRDWKEEVQARKRKTNNNLPVFDL</sequence>
<evidence type="ECO:0000259" key="16">
    <source>
        <dbReference type="PROSITE" id="PS51194"/>
    </source>
</evidence>
<feature type="domain" description="Helicase C-terminal" evidence="16">
    <location>
        <begin position="238"/>
        <end position="388"/>
    </location>
</feature>
<dbReference type="SMART" id="SM00487">
    <property type="entry name" value="DEXDc"/>
    <property type="match status" value="1"/>
</dbReference>
<keyword evidence="4 12" id="KW-0547">Nucleotide-binding</keyword>
<evidence type="ECO:0000256" key="6">
    <source>
        <dbReference type="ARBA" id="ARBA00022806"/>
    </source>
</evidence>
<accession>A0A2T0FIY8</accession>
<feature type="compositionally biased region" description="Basic and acidic residues" evidence="14">
    <location>
        <begin position="541"/>
        <end position="562"/>
    </location>
</feature>
<keyword evidence="2" id="KW-0690">Ribosome biogenesis</keyword>
<dbReference type="SUPFAM" id="SSF52540">
    <property type="entry name" value="P-loop containing nucleoside triphosphate hydrolases"/>
    <property type="match status" value="2"/>
</dbReference>
<dbReference type="GO" id="GO:0005524">
    <property type="term" value="F:ATP binding"/>
    <property type="evidence" value="ECO:0007669"/>
    <property type="project" value="UniProtKB-UniRule"/>
</dbReference>
<feature type="domain" description="Helicase ATP-binding" evidence="15">
    <location>
        <begin position="34"/>
        <end position="214"/>
    </location>
</feature>
<dbReference type="GO" id="GO:0003723">
    <property type="term" value="F:RNA binding"/>
    <property type="evidence" value="ECO:0007669"/>
    <property type="project" value="UniProtKB-UniRule"/>
</dbReference>
<keyword evidence="5 12" id="KW-0378">Hydrolase</keyword>
<dbReference type="Pfam" id="PF13959">
    <property type="entry name" value="CTE_SPB4"/>
    <property type="match status" value="1"/>
</dbReference>
<evidence type="ECO:0000256" key="8">
    <source>
        <dbReference type="ARBA" id="ARBA00022884"/>
    </source>
</evidence>
<dbReference type="InterPro" id="IPR014001">
    <property type="entry name" value="Helicase_ATP-bd"/>
</dbReference>
<evidence type="ECO:0000256" key="9">
    <source>
        <dbReference type="ARBA" id="ARBA00023054"/>
    </source>
</evidence>
<comment type="similarity">
    <text evidence="11">Belongs to the DEAD box helicase family. DDX55/SPB4 subfamily.</text>
</comment>
<keyword evidence="9" id="KW-0175">Coiled coil</keyword>
<dbReference type="Pfam" id="PF00271">
    <property type="entry name" value="Helicase_C"/>
    <property type="match status" value="1"/>
</dbReference>
<feature type="compositionally biased region" description="Basic and acidic residues" evidence="14">
    <location>
        <begin position="517"/>
        <end position="526"/>
    </location>
</feature>
<evidence type="ECO:0000256" key="1">
    <source>
        <dbReference type="ARBA" id="ARBA00004604"/>
    </source>
</evidence>
<dbReference type="SMART" id="SM01178">
    <property type="entry name" value="DUF4217"/>
    <property type="match status" value="1"/>
</dbReference>
<dbReference type="PROSITE" id="PS00039">
    <property type="entry name" value="DEAD_ATP_HELICASE"/>
    <property type="match status" value="1"/>
</dbReference>
<keyword evidence="18" id="KW-1185">Reference proteome</keyword>
<keyword evidence="3" id="KW-0698">rRNA processing</keyword>
<keyword evidence="10" id="KW-0539">Nucleus</keyword>
<dbReference type="InterPro" id="IPR000629">
    <property type="entry name" value="RNA-helicase_DEAD-box_CS"/>
</dbReference>
<evidence type="ECO:0000256" key="3">
    <source>
        <dbReference type="ARBA" id="ARBA00022552"/>
    </source>
</evidence>
<dbReference type="Proteomes" id="UP000238350">
    <property type="component" value="Unassembled WGS sequence"/>
</dbReference>
<comment type="catalytic activity">
    <reaction evidence="13">
        <text>ATP + H2O = ADP + phosphate + H(+)</text>
        <dbReference type="Rhea" id="RHEA:13065"/>
        <dbReference type="ChEBI" id="CHEBI:15377"/>
        <dbReference type="ChEBI" id="CHEBI:15378"/>
        <dbReference type="ChEBI" id="CHEBI:30616"/>
        <dbReference type="ChEBI" id="CHEBI:43474"/>
        <dbReference type="ChEBI" id="CHEBI:456216"/>
        <dbReference type="EC" id="3.6.4.13"/>
    </reaction>
</comment>
<evidence type="ECO:0000256" key="2">
    <source>
        <dbReference type="ARBA" id="ARBA00022517"/>
    </source>
</evidence>